<sequence>MAANGGSLEDCFSNVYALTELNGLKWRCFLTPSNSPRGIPVQSDPILKAYGNCLRDGLICTWRRKPLELKPNEPLPLPSFTNEISKELWLFWYSSEPPEKLSINTSHLVRQPAIISALSHFDSLKGFVGPRVTMTICSWLVVVRIASL</sequence>
<evidence type="ECO:0000313" key="9">
    <source>
        <dbReference type="Proteomes" id="UP000054047"/>
    </source>
</evidence>
<comment type="similarity">
    <text evidence="2">Belongs to the Mediator complex subunit 13 family.</text>
</comment>
<evidence type="ECO:0000256" key="7">
    <source>
        <dbReference type="ARBA" id="ARBA00023242"/>
    </source>
</evidence>
<keyword evidence="6" id="KW-0804">Transcription</keyword>
<gene>
    <name evidence="8" type="ORF">ANCDUO_18516</name>
</gene>
<keyword evidence="5" id="KW-0805">Transcription regulation</keyword>
<evidence type="ECO:0000256" key="4">
    <source>
        <dbReference type="ARBA" id="ARBA00022491"/>
    </source>
</evidence>
<comment type="subcellular location">
    <subcellularLocation>
        <location evidence="1">Nucleus</location>
    </subcellularLocation>
</comment>
<evidence type="ECO:0000256" key="3">
    <source>
        <dbReference type="ARBA" id="ARBA00019618"/>
    </source>
</evidence>
<keyword evidence="4" id="KW-0678">Repressor</keyword>
<accession>A0A0C2FXQ1</accession>
<name>A0A0C2FXQ1_9BILA</name>
<dbReference type="PANTHER" id="PTHR48249">
    <property type="entry name" value="MEDIATOR OF RNA POLYMERASE II TRANSCRIPTION SUBUNIT 13"/>
    <property type="match status" value="1"/>
</dbReference>
<dbReference type="AlphaFoldDB" id="A0A0C2FXQ1"/>
<keyword evidence="7" id="KW-0539">Nucleus</keyword>
<dbReference type="OrthoDB" id="103819at2759"/>
<reference evidence="8 9" key="1">
    <citation type="submission" date="2013-12" db="EMBL/GenBank/DDBJ databases">
        <title>Draft genome of the parsitic nematode Ancylostoma duodenale.</title>
        <authorList>
            <person name="Mitreva M."/>
        </authorList>
    </citation>
    <scope>NUCLEOTIDE SEQUENCE [LARGE SCALE GENOMIC DNA]</scope>
    <source>
        <strain evidence="8 9">Zhejiang</strain>
    </source>
</reference>
<keyword evidence="9" id="KW-1185">Reference proteome</keyword>
<dbReference type="GO" id="GO:0045944">
    <property type="term" value="P:positive regulation of transcription by RNA polymerase II"/>
    <property type="evidence" value="ECO:0007669"/>
    <property type="project" value="TreeGrafter"/>
</dbReference>
<dbReference type="EMBL" id="KN746756">
    <property type="protein sequence ID" value="KIH51399.1"/>
    <property type="molecule type" value="Genomic_DNA"/>
</dbReference>
<evidence type="ECO:0000256" key="2">
    <source>
        <dbReference type="ARBA" id="ARBA00009354"/>
    </source>
</evidence>
<dbReference type="GO" id="GO:0016592">
    <property type="term" value="C:mediator complex"/>
    <property type="evidence" value="ECO:0007669"/>
    <property type="project" value="TreeGrafter"/>
</dbReference>
<evidence type="ECO:0000256" key="6">
    <source>
        <dbReference type="ARBA" id="ARBA00023163"/>
    </source>
</evidence>
<dbReference type="PANTHER" id="PTHR48249:SF3">
    <property type="entry name" value="MEDIATOR OF RNA POLYMERASE II TRANSCRIPTION SUBUNIT 13"/>
    <property type="match status" value="1"/>
</dbReference>
<organism evidence="8 9">
    <name type="scientific">Ancylostoma duodenale</name>
    <dbReference type="NCBI Taxonomy" id="51022"/>
    <lineage>
        <taxon>Eukaryota</taxon>
        <taxon>Metazoa</taxon>
        <taxon>Ecdysozoa</taxon>
        <taxon>Nematoda</taxon>
        <taxon>Chromadorea</taxon>
        <taxon>Rhabditida</taxon>
        <taxon>Rhabditina</taxon>
        <taxon>Rhabditomorpha</taxon>
        <taxon>Strongyloidea</taxon>
        <taxon>Ancylostomatidae</taxon>
        <taxon>Ancylostomatinae</taxon>
        <taxon>Ancylostoma</taxon>
    </lineage>
</organism>
<proteinExistence type="inferred from homology"/>
<dbReference type="Proteomes" id="UP000054047">
    <property type="component" value="Unassembled WGS sequence"/>
</dbReference>
<evidence type="ECO:0000256" key="5">
    <source>
        <dbReference type="ARBA" id="ARBA00023015"/>
    </source>
</evidence>
<evidence type="ECO:0000256" key="1">
    <source>
        <dbReference type="ARBA" id="ARBA00004123"/>
    </source>
</evidence>
<protein>
    <recommendedName>
        <fullName evidence="3">Mediator of RNA polymerase II transcription subunit 13</fullName>
    </recommendedName>
</protein>
<evidence type="ECO:0000313" key="8">
    <source>
        <dbReference type="EMBL" id="KIH51399.1"/>
    </source>
</evidence>
<dbReference type="GO" id="GO:0003713">
    <property type="term" value="F:transcription coactivator activity"/>
    <property type="evidence" value="ECO:0007669"/>
    <property type="project" value="TreeGrafter"/>
</dbReference>
<dbReference type="InterPro" id="IPR051139">
    <property type="entry name" value="Mediator_complx_sub13"/>
</dbReference>